<dbReference type="Proteomes" id="UP000241167">
    <property type="component" value="Unassembled WGS sequence"/>
</dbReference>
<dbReference type="GO" id="GO:0015473">
    <property type="term" value="F:fimbrial usher porin activity"/>
    <property type="evidence" value="ECO:0007669"/>
    <property type="project" value="InterPro"/>
</dbReference>
<dbReference type="InterPro" id="IPR000015">
    <property type="entry name" value="Fimb_usher"/>
</dbReference>
<dbReference type="GO" id="GO:0009297">
    <property type="term" value="P:pilus assembly"/>
    <property type="evidence" value="ECO:0007669"/>
    <property type="project" value="InterPro"/>
</dbReference>
<protein>
    <recommendedName>
        <fullName evidence="3">Fimbrial biogenesis outer membrane usher protein</fullName>
    </recommendedName>
</protein>
<dbReference type="OrthoDB" id="499138at2"/>
<dbReference type="EMBL" id="PXYI01000001">
    <property type="protein sequence ID" value="PSJ43629.1"/>
    <property type="molecule type" value="Genomic_DNA"/>
</dbReference>
<evidence type="ECO:0008006" key="3">
    <source>
        <dbReference type="Google" id="ProtNLM"/>
    </source>
</evidence>
<dbReference type="AlphaFoldDB" id="A0A2P7R090"/>
<dbReference type="PANTHER" id="PTHR30451:SF5">
    <property type="entry name" value="SLR0019 PROTEIN"/>
    <property type="match status" value="1"/>
</dbReference>
<dbReference type="Gene3D" id="2.60.40.3110">
    <property type="match status" value="1"/>
</dbReference>
<proteinExistence type="predicted"/>
<name>A0A2P7R090_9SPHN</name>
<comment type="caution">
    <text evidence="1">The sequence shown here is derived from an EMBL/GenBank/DDBJ whole genome shotgun (WGS) entry which is preliminary data.</text>
</comment>
<gene>
    <name evidence="1" type="ORF">C7I55_02400</name>
</gene>
<dbReference type="GO" id="GO:0009279">
    <property type="term" value="C:cell outer membrane"/>
    <property type="evidence" value="ECO:0007669"/>
    <property type="project" value="TreeGrafter"/>
</dbReference>
<reference evidence="1 2" key="1">
    <citation type="submission" date="2018-03" db="EMBL/GenBank/DDBJ databases">
        <title>The draft genome of Sphingosinicella sp. GL-C-18.</title>
        <authorList>
            <person name="Liu L."/>
            <person name="Li L."/>
            <person name="Liang L."/>
            <person name="Zhang X."/>
            <person name="Wang T."/>
        </authorList>
    </citation>
    <scope>NUCLEOTIDE SEQUENCE [LARGE SCALE GENOMIC DNA]</scope>
    <source>
        <strain evidence="1 2">GL-C-18</strain>
    </source>
</reference>
<sequence>MTVPLTYRNRGLGDIPVKLTFDDRLVVETETFIKLITPLLNDQALAALKTKLTGKTFTAEDLAATGVALEYDPSTLSVVVLQIDPSQRSVEQLFAPPRADRDDINLQPAGFSAYLNLNLIQSYYWEGDGTDPPTVALNGAIRYKGIVFEGDGQFSQELGLNDSSYRFDRNFARFVYDEPDDFRRWYLGDLTPETRGQQSFVQIGGIGVTRQRRRFNSFRSAVLQGNRQLVLQRQSTVRVMRNGVLYRELRLDAGSYDFSSLPLVTGSNDVQIEVRDNGGLVQNLSYQTYLDPIDLDPGDHEFAAYLGPTDRSFGRSPTYGGPVAFSGFWRKAFLDRPAIGVGLQASRKIQTLTGQTQFVLSRGGRLLLDGGVSNADNVGQGFSAGLSFDQLMDRGGRIDGFTIRADYLSKKFATLGNPEGINSTAWSLSSQYSRTFSDKLLGIITASYLSTRGNQGNSYRIGTSAYYRFSPKWTVRAGVDYTRFPNSFARGDGLGFTLSIAFQPDYRRRAELRHESSTETTQLSYTQSNLNEINSVGFGGLVTRQDEEVSAQGFADYVGNRFDASVSHAAYGQGLSSFGNVNVSTVRVGTTLAFADGHFGVGRRINDSFMLLYPHDNLGKRSVVAGQSLAKNDYISKSGTLGAAVNNFLSSYVAQSVSYDVDDAPTGYDTGPGVVRVKPPYRSGYAMRIGTDAFVSAVGTLVLADTKPVSLVGGRVFALGEQAAEPVPFFTNSVGRFAIANLLPGRRYRVEVYGMPQGFEFEVPDASDGLVQLNTITLPKPN</sequence>
<keyword evidence="2" id="KW-1185">Reference proteome</keyword>
<evidence type="ECO:0000313" key="1">
    <source>
        <dbReference type="EMBL" id="PSJ43629.1"/>
    </source>
</evidence>
<accession>A0A2P7R090</accession>
<organism evidence="1 2">
    <name type="scientific">Allosphingosinicella deserti</name>
    <dbReference type="NCBI Taxonomy" id="2116704"/>
    <lineage>
        <taxon>Bacteria</taxon>
        <taxon>Pseudomonadati</taxon>
        <taxon>Pseudomonadota</taxon>
        <taxon>Alphaproteobacteria</taxon>
        <taxon>Sphingomonadales</taxon>
        <taxon>Sphingomonadaceae</taxon>
        <taxon>Allosphingosinicella</taxon>
    </lineage>
</organism>
<dbReference type="PANTHER" id="PTHR30451">
    <property type="entry name" value="OUTER MEMBRANE USHER PROTEIN"/>
    <property type="match status" value="1"/>
</dbReference>
<evidence type="ECO:0000313" key="2">
    <source>
        <dbReference type="Proteomes" id="UP000241167"/>
    </source>
</evidence>